<sequence>MAGAAASPVGGHVVERFRSRLREEAGGGEPGAAAVVRVYAEALRELTFNCKPVITELTIIAGQHAALAARGIADAVCARVAEVPPDQILPSLYLLDSIVKNIGGEYVEHFATRLQSVFVDAYYRVHPNQYTSMRRLFRTWWPVFPSSVLHGIEDDLQFSPSETNRPTTSTNQTESLSPRLSHGIHVNPKYLEAQHKFKQANVAHQSAARDTTQMTDVQEDLINGLPSNSSRGRPSMFQKSSLQYADNPDQQETFRPLAGTIRVTSPHLLSTHSSDVNLDGPLVNSRRNMSRSPPLDVFPRNVSPKRALERLPPSHSVLGPDPRKLPDRNGRLRLVFDDGVQRSTISMLDEEYRKQSARELIDAYGNCQGRDADERLPKVQRLDPNGMASRSSARNWLTSEEEEYSWEDMSPTLTDRVRSSMPSFPPGTMRAGFPGANAGLLESDVGRHNFPSQITRSSVDGPPYNLEDRITTASHVDISTRRYPSNFGVQNGALLEYQNSEDTLNHGRIDTMPAPPWQKPTGLPLRIQAPQHPSVLDRIPQPANGEMAVKRLDISGTYNGLNVDNIPLVEKHRSSPSAPIEWLPLHHTRSQTLPLIPPDTKHVRSAPNSLEISSFVSQGASSSVFVPRHQYDALDRKTVTGNLAQPPYQHQDLLPSSQQNQGTILGNQAHPHRPTQLHPHPHSHSHHQETFRSFASGMSVSPFQGQGGNATMTPVSVLPTSFSVPPAVPPYGVPPLPPGPPPVPLQMGSSSSQVGGPQPFVSGLLSNLMRHGVISLEPPSQSQDSVGVDFNVDLKLRNESVINALYQDLSRQCKTCGLRFKCQEEHRAHMDWHVTKNRNSKNRKQSSRKYFVTVGEWLRAAETVGNDGVPAFVPSDPVPDRKEEKEIAVPADEEQTACALCQEPFEDFYSDETDEWMYRGAVYMNAPDGNIDGLERSQLGPIVHAKCRSGPSNTS</sequence>
<keyword evidence="1" id="KW-0507">mRNA processing</keyword>
<feature type="compositionally biased region" description="Polar residues" evidence="2">
    <location>
        <begin position="654"/>
        <end position="666"/>
    </location>
</feature>
<name>C5YI06_SORBI</name>
<feature type="compositionally biased region" description="Polar residues" evidence="2">
    <location>
        <begin position="158"/>
        <end position="178"/>
    </location>
</feature>
<dbReference type="Pfam" id="PF04818">
    <property type="entry name" value="CID"/>
    <property type="match status" value="1"/>
</dbReference>
<dbReference type="FunFam" id="1.25.40.90:FF:000023">
    <property type="entry name" value="polyadenylation and cleavage factor homolog 4"/>
    <property type="match status" value="1"/>
</dbReference>
<dbReference type="InterPro" id="IPR008942">
    <property type="entry name" value="ENTH_VHS"/>
</dbReference>
<dbReference type="PROSITE" id="PS51391">
    <property type="entry name" value="CID"/>
    <property type="match status" value="1"/>
</dbReference>
<dbReference type="CDD" id="cd16982">
    <property type="entry name" value="CID_Pcf11"/>
    <property type="match status" value="1"/>
</dbReference>
<evidence type="ECO:0000313" key="4">
    <source>
        <dbReference type="EMBL" id="EES14664.1"/>
    </source>
</evidence>
<dbReference type="STRING" id="4558.C5YI06"/>
<reference evidence="4" key="2">
    <citation type="submission" date="2017-02" db="EMBL/GenBank/DDBJ databases">
        <title>WGS assembly of Sorghum bicolor.</title>
        <authorList>
            <person name="Paterson A."/>
            <person name="Mullet J."/>
            <person name="Bowers J."/>
            <person name="Bruggmann R."/>
            <person name="Dubchak I."/>
            <person name="Grimwood J."/>
            <person name="Gundlach H."/>
            <person name="Haberer G."/>
            <person name="Hellsten U."/>
            <person name="Mitros T."/>
            <person name="Poliakov A."/>
            <person name="Schmutz J."/>
            <person name="Spannagl M."/>
            <person name="Tang H."/>
            <person name="Wang X."/>
            <person name="Wicker T."/>
            <person name="Bharti A."/>
            <person name="Chapman J."/>
            <person name="Feltus F."/>
            <person name="Gowik U."/>
            <person name="Grigoriev I."/>
            <person name="Lyons E."/>
            <person name="Maher C."/>
            <person name="Martis M."/>
            <person name="Narechania A."/>
            <person name="Otillar R."/>
            <person name="Penning B."/>
            <person name="Salamov A."/>
            <person name="Wang Y."/>
            <person name="Zhang L."/>
            <person name="Carpita N."/>
            <person name="Freeling M."/>
            <person name="Gingle A."/>
            <person name="Hash C."/>
            <person name="Keller B."/>
            <person name="Klein P."/>
            <person name="Kresovich S."/>
            <person name="Mccann M."/>
            <person name="Ming R."/>
            <person name="Peterson D."/>
            <person name="Rahman M."/>
            <person name="Ware D."/>
            <person name="Westhoff P."/>
            <person name="Mayer K."/>
            <person name="Messing J."/>
            <person name="Sims D."/>
            <person name="Jenkins J."/>
            <person name="Shu S."/>
            <person name="Rokhsar D."/>
        </authorList>
    </citation>
    <scope>NUCLEOTIDE SEQUENCE</scope>
</reference>
<evidence type="ECO:0000259" key="3">
    <source>
        <dbReference type="PROSITE" id="PS51391"/>
    </source>
</evidence>
<dbReference type="Gramene" id="OQU80002">
    <property type="protein sequence ID" value="OQU80002"/>
    <property type="gene ID" value="SORBI_3007G065400"/>
</dbReference>
<dbReference type="PANTHER" id="PTHR15921">
    <property type="entry name" value="PRE-MRNA CLEAVAGE COMPLEX II"/>
    <property type="match status" value="1"/>
</dbReference>
<dbReference type="FunCoup" id="C5YI06">
    <property type="interactions" value="783"/>
</dbReference>
<dbReference type="Proteomes" id="UP000000768">
    <property type="component" value="Chromosome 7"/>
</dbReference>
<dbReference type="GO" id="GO:0031124">
    <property type="term" value="P:mRNA 3'-end processing"/>
    <property type="evidence" value="ECO:0007669"/>
    <property type="project" value="InterPro"/>
</dbReference>
<gene>
    <name evidence="4" type="ORF">SORBI_3007G065400</name>
</gene>
<feature type="region of interest" description="Disordered" evidence="2">
    <location>
        <begin position="157"/>
        <end position="180"/>
    </location>
</feature>
<dbReference type="InterPro" id="IPR013087">
    <property type="entry name" value="Znf_C2H2_type"/>
</dbReference>
<evidence type="ECO:0000256" key="1">
    <source>
        <dbReference type="ARBA" id="ARBA00022664"/>
    </source>
</evidence>
<dbReference type="AlphaFoldDB" id="C5YI06"/>
<dbReference type="SMART" id="SM00582">
    <property type="entry name" value="RPR"/>
    <property type="match status" value="1"/>
</dbReference>
<dbReference type="EMBL" id="CM000766">
    <property type="protein sequence ID" value="OQU80002.1"/>
    <property type="molecule type" value="Genomic_DNA"/>
</dbReference>
<feature type="domain" description="CID" evidence="3">
    <location>
        <begin position="31"/>
        <end position="160"/>
    </location>
</feature>
<feature type="region of interest" description="Disordered" evidence="2">
    <location>
        <begin position="643"/>
        <end position="687"/>
    </location>
</feature>
<reference evidence="4 5" key="1">
    <citation type="journal article" date="2009" name="Nature">
        <title>The Sorghum bicolor genome and the diversification of grasses.</title>
        <authorList>
            <person name="Paterson A.H."/>
            <person name="Bowers J.E."/>
            <person name="Bruggmann R."/>
            <person name="Dubchak I."/>
            <person name="Grimwood J."/>
            <person name="Gundlach H."/>
            <person name="Haberer G."/>
            <person name="Hellsten U."/>
            <person name="Mitros T."/>
            <person name="Poliakov A."/>
            <person name="Schmutz J."/>
            <person name="Spannagl M."/>
            <person name="Tang H."/>
            <person name="Wang X."/>
            <person name="Wicker T."/>
            <person name="Bharti A.K."/>
            <person name="Chapman J."/>
            <person name="Feltus F.A."/>
            <person name="Gowik U."/>
            <person name="Grigoriev I.V."/>
            <person name="Lyons E."/>
            <person name="Maher C.A."/>
            <person name="Martis M."/>
            <person name="Narechania A."/>
            <person name="Otillar R.P."/>
            <person name="Penning B.W."/>
            <person name="Salamov A.A."/>
            <person name="Wang Y."/>
            <person name="Zhang L."/>
            <person name="Carpita N.C."/>
            <person name="Freeling M."/>
            <person name="Gingle A.R."/>
            <person name="Hash C.T."/>
            <person name="Keller B."/>
            <person name="Klein P."/>
            <person name="Kresovich S."/>
            <person name="McCann M.C."/>
            <person name="Ming R."/>
            <person name="Peterson D.G."/>
            <person name="Mehboob-ur-Rahman"/>
            <person name="Ware D."/>
            <person name="Westhoff P."/>
            <person name="Mayer K.F."/>
            <person name="Messing J."/>
            <person name="Rokhsar D.S."/>
        </authorList>
    </citation>
    <scope>NUCLEOTIDE SEQUENCE [LARGE SCALE GENOMIC DNA]</scope>
    <source>
        <strain evidence="5">cv. BTx623</strain>
    </source>
</reference>
<dbReference type="eggNOG" id="KOG2071">
    <property type="taxonomic scope" value="Eukaryota"/>
</dbReference>
<dbReference type="OMA" id="WPATNSK"/>
<dbReference type="SUPFAM" id="SSF48464">
    <property type="entry name" value="ENTH/VHS domain"/>
    <property type="match status" value="1"/>
</dbReference>
<dbReference type="InParanoid" id="C5YI06"/>
<accession>C5YI06</accession>
<dbReference type="Gramene" id="EES14664">
    <property type="protein sequence ID" value="EES14664"/>
    <property type="gene ID" value="SORBI_3007G065400"/>
</dbReference>
<dbReference type="OrthoDB" id="2129491at2759"/>
<dbReference type="GO" id="GO:0006369">
    <property type="term" value="P:termination of RNA polymerase II transcription"/>
    <property type="evidence" value="ECO:0000318"/>
    <property type="project" value="GO_Central"/>
</dbReference>
<dbReference type="GO" id="GO:0003729">
    <property type="term" value="F:mRNA binding"/>
    <property type="evidence" value="ECO:0000318"/>
    <property type="project" value="GO_Central"/>
</dbReference>
<dbReference type="KEGG" id="sbi:8071118"/>
<keyword evidence="5" id="KW-1185">Reference proteome</keyword>
<dbReference type="GO" id="GO:0005849">
    <property type="term" value="C:mRNA cleavage factor complex"/>
    <property type="evidence" value="ECO:0000318"/>
    <property type="project" value="GO_Central"/>
</dbReference>
<dbReference type="Gene3D" id="1.25.40.90">
    <property type="match status" value="1"/>
</dbReference>
<dbReference type="InterPro" id="IPR057242">
    <property type="entry name" value="PCFS4-like"/>
</dbReference>
<dbReference type="GO" id="GO:0000993">
    <property type="term" value="F:RNA polymerase II complex binding"/>
    <property type="evidence" value="ECO:0000318"/>
    <property type="project" value="GO_Central"/>
</dbReference>
<dbReference type="EMBL" id="CM000766">
    <property type="protein sequence ID" value="EES14664.1"/>
    <property type="molecule type" value="Genomic_DNA"/>
</dbReference>
<evidence type="ECO:0000313" key="5">
    <source>
        <dbReference type="Proteomes" id="UP000000768"/>
    </source>
</evidence>
<proteinExistence type="predicted"/>
<organism evidence="4 5">
    <name type="scientific">Sorghum bicolor</name>
    <name type="common">Sorghum</name>
    <name type="synonym">Sorghum vulgare</name>
    <dbReference type="NCBI Taxonomy" id="4558"/>
    <lineage>
        <taxon>Eukaryota</taxon>
        <taxon>Viridiplantae</taxon>
        <taxon>Streptophyta</taxon>
        <taxon>Embryophyta</taxon>
        <taxon>Tracheophyta</taxon>
        <taxon>Spermatophyta</taxon>
        <taxon>Magnoliopsida</taxon>
        <taxon>Liliopsida</taxon>
        <taxon>Poales</taxon>
        <taxon>Poaceae</taxon>
        <taxon>PACMAD clade</taxon>
        <taxon>Panicoideae</taxon>
        <taxon>Andropogonodae</taxon>
        <taxon>Andropogoneae</taxon>
        <taxon>Sorghinae</taxon>
        <taxon>Sorghum</taxon>
    </lineage>
</organism>
<feature type="compositionally biased region" description="Basic residues" evidence="2">
    <location>
        <begin position="670"/>
        <end position="685"/>
    </location>
</feature>
<evidence type="ECO:0000256" key="2">
    <source>
        <dbReference type="SAM" id="MobiDB-lite"/>
    </source>
</evidence>
<dbReference type="InterPro" id="IPR047415">
    <property type="entry name" value="Pcf11_CID"/>
</dbReference>
<dbReference type="GO" id="GO:0005737">
    <property type="term" value="C:cytoplasm"/>
    <property type="evidence" value="ECO:0000318"/>
    <property type="project" value="GO_Central"/>
</dbReference>
<protein>
    <recommendedName>
        <fullName evidence="3">CID domain-containing protein</fullName>
    </recommendedName>
</protein>
<dbReference type="InterPro" id="IPR006569">
    <property type="entry name" value="CID_dom"/>
</dbReference>
<reference evidence="5" key="3">
    <citation type="journal article" date="2018" name="Plant J.">
        <title>The Sorghum bicolor reference genome: improved assembly, gene annotations, a transcriptome atlas, and signatures of genome organization.</title>
        <authorList>
            <person name="McCormick R.F."/>
            <person name="Truong S.K."/>
            <person name="Sreedasyam A."/>
            <person name="Jenkins J."/>
            <person name="Shu S."/>
            <person name="Sims D."/>
            <person name="Kennedy M."/>
            <person name="Amirebrahimi M."/>
            <person name="Weers B.D."/>
            <person name="McKinley B."/>
            <person name="Mattison A."/>
            <person name="Morishige D.T."/>
            <person name="Grimwood J."/>
            <person name="Schmutz J."/>
            <person name="Mullet J.E."/>
        </authorList>
    </citation>
    <scope>NUCLEOTIDE SEQUENCE [LARGE SCALE GENOMIC DNA]</scope>
    <source>
        <strain evidence="5">cv. BTx623</strain>
    </source>
</reference>
<dbReference type="PANTHER" id="PTHR15921:SF12">
    <property type="entry name" value="POLYADENYLATION AND CLEAVAGE FACTOR HOMOLOG 4"/>
    <property type="match status" value="1"/>
</dbReference>
<dbReference type="Pfam" id="PF23228">
    <property type="entry name" value="zf_PCFS4"/>
    <property type="match status" value="1"/>
</dbReference>
<dbReference type="InterPro" id="IPR045154">
    <property type="entry name" value="PCF11-like"/>
</dbReference>
<dbReference type="HOGENOM" id="CLU_006062_0_0_1"/>
<dbReference type="PROSITE" id="PS00028">
    <property type="entry name" value="ZINC_FINGER_C2H2_1"/>
    <property type="match status" value="1"/>
</dbReference>